<feature type="domain" description="RING-type" evidence="6">
    <location>
        <begin position="155"/>
        <end position="196"/>
    </location>
</feature>
<keyword evidence="5" id="KW-0472">Membrane</keyword>
<dbReference type="GO" id="GO:0008270">
    <property type="term" value="F:zinc ion binding"/>
    <property type="evidence" value="ECO:0007669"/>
    <property type="project" value="UniProtKB-KW"/>
</dbReference>
<dbReference type="InterPro" id="IPR013083">
    <property type="entry name" value="Znf_RING/FYVE/PHD"/>
</dbReference>
<evidence type="ECO:0000313" key="8">
    <source>
        <dbReference type="Proteomes" id="UP000593562"/>
    </source>
</evidence>
<dbReference type="InParanoid" id="A0A7J7C759"/>
<keyword evidence="8" id="KW-1185">Reference proteome</keyword>
<proteinExistence type="predicted"/>
<keyword evidence="2 4" id="KW-0863">Zinc-finger</keyword>
<evidence type="ECO:0000256" key="4">
    <source>
        <dbReference type="PROSITE-ProRule" id="PRU00175"/>
    </source>
</evidence>
<reference evidence="7 8" key="1">
    <citation type="journal article" date="2020" name="Nat. Commun.">
        <title>Genome of Tripterygium wilfordii and identification of cytochrome P450 involved in triptolide biosynthesis.</title>
        <authorList>
            <person name="Tu L."/>
            <person name="Su P."/>
            <person name="Zhang Z."/>
            <person name="Gao L."/>
            <person name="Wang J."/>
            <person name="Hu T."/>
            <person name="Zhou J."/>
            <person name="Zhang Y."/>
            <person name="Zhao Y."/>
            <person name="Liu Y."/>
            <person name="Song Y."/>
            <person name="Tong Y."/>
            <person name="Lu Y."/>
            <person name="Yang J."/>
            <person name="Xu C."/>
            <person name="Jia M."/>
            <person name="Peters R.J."/>
            <person name="Huang L."/>
            <person name="Gao W."/>
        </authorList>
    </citation>
    <scope>NUCLEOTIDE SEQUENCE [LARGE SCALE GENOMIC DNA]</scope>
    <source>
        <strain evidence="8">cv. XIE 37</strain>
        <tissue evidence="7">Leaf</tissue>
    </source>
</reference>
<gene>
    <name evidence="7" type="ORF">HS088_TW20G00321</name>
</gene>
<protein>
    <recommendedName>
        <fullName evidence="6">RING-type domain-containing protein</fullName>
    </recommendedName>
</protein>
<dbReference type="EMBL" id="JAAARO010000020">
    <property type="protein sequence ID" value="KAF5729952.1"/>
    <property type="molecule type" value="Genomic_DNA"/>
</dbReference>
<evidence type="ECO:0000256" key="1">
    <source>
        <dbReference type="ARBA" id="ARBA00022723"/>
    </source>
</evidence>
<dbReference type="Proteomes" id="UP000593562">
    <property type="component" value="Unassembled WGS sequence"/>
</dbReference>
<evidence type="ECO:0000256" key="5">
    <source>
        <dbReference type="SAM" id="Phobius"/>
    </source>
</evidence>
<dbReference type="InterPro" id="IPR052788">
    <property type="entry name" value="RING-type_E3_ligase_ATL"/>
</dbReference>
<evidence type="ECO:0000259" key="6">
    <source>
        <dbReference type="PROSITE" id="PS50089"/>
    </source>
</evidence>
<dbReference type="InterPro" id="IPR001841">
    <property type="entry name" value="Znf_RING"/>
</dbReference>
<evidence type="ECO:0000256" key="3">
    <source>
        <dbReference type="ARBA" id="ARBA00022833"/>
    </source>
</evidence>
<keyword evidence="5" id="KW-0812">Transmembrane</keyword>
<name>A0A7J7C759_TRIWF</name>
<feature type="transmembrane region" description="Helical" evidence="5">
    <location>
        <begin position="84"/>
        <end position="106"/>
    </location>
</feature>
<evidence type="ECO:0000256" key="2">
    <source>
        <dbReference type="ARBA" id="ARBA00022771"/>
    </source>
</evidence>
<dbReference type="PROSITE" id="PS50089">
    <property type="entry name" value="ZF_RING_2"/>
    <property type="match status" value="1"/>
</dbReference>
<dbReference type="PANTHER" id="PTHR45798:SF97">
    <property type="entry name" value="ALCOHOL-SENSITIVE RING FINGER PROTEIN 1"/>
    <property type="match status" value="1"/>
</dbReference>
<accession>A0A7J7C759</accession>
<dbReference type="AlphaFoldDB" id="A0A7J7C759"/>
<dbReference type="SMART" id="SM00184">
    <property type="entry name" value="RING"/>
    <property type="match status" value="1"/>
</dbReference>
<keyword evidence="1" id="KW-0479">Metal-binding</keyword>
<evidence type="ECO:0000313" key="7">
    <source>
        <dbReference type="EMBL" id="KAF5729952.1"/>
    </source>
</evidence>
<organism evidence="7 8">
    <name type="scientific">Tripterygium wilfordii</name>
    <name type="common">Thunder God vine</name>
    <dbReference type="NCBI Taxonomy" id="458696"/>
    <lineage>
        <taxon>Eukaryota</taxon>
        <taxon>Viridiplantae</taxon>
        <taxon>Streptophyta</taxon>
        <taxon>Embryophyta</taxon>
        <taxon>Tracheophyta</taxon>
        <taxon>Spermatophyta</taxon>
        <taxon>Magnoliopsida</taxon>
        <taxon>eudicotyledons</taxon>
        <taxon>Gunneridae</taxon>
        <taxon>Pentapetalae</taxon>
        <taxon>rosids</taxon>
        <taxon>fabids</taxon>
        <taxon>Celastrales</taxon>
        <taxon>Celastraceae</taxon>
        <taxon>Tripterygium</taxon>
    </lineage>
</organism>
<sequence>MNFFRGDLVDRSGELSMSNASDMETERGVCTSSTTIRAVLPGGARELRRVRFRYSIVVVVLLFNLMDGTLAGDEFIEDAKPVNRMWMILGVVSAFIPFLVFACYYYRCFTHTTQAAPVEIELAPPPVEIELAQHIPPLPHLTFDPIRMRFDSSDCPICLGGLVVGDDVACLSCDHIFHHKCVEHWLRTLGTCPVCRRHHIEVTPRV</sequence>
<dbReference type="Gene3D" id="3.30.40.10">
    <property type="entry name" value="Zinc/RING finger domain, C3HC4 (zinc finger)"/>
    <property type="match status" value="1"/>
</dbReference>
<dbReference type="SUPFAM" id="SSF57850">
    <property type="entry name" value="RING/U-box"/>
    <property type="match status" value="1"/>
</dbReference>
<comment type="caution">
    <text evidence="7">The sequence shown here is derived from an EMBL/GenBank/DDBJ whole genome shotgun (WGS) entry which is preliminary data.</text>
</comment>
<dbReference type="Pfam" id="PF13639">
    <property type="entry name" value="zf-RING_2"/>
    <property type="match status" value="1"/>
</dbReference>
<keyword evidence="5" id="KW-1133">Transmembrane helix</keyword>
<feature type="transmembrane region" description="Helical" evidence="5">
    <location>
        <begin position="54"/>
        <end position="72"/>
    </location>
</feature>
<keyword evidence="3" id="KW-0862">Zinc</keyword>
<dbReference type="PANTHER" id="PTHR45798">
    <property type="entry name" value="RING-H2 FINGER PROTEIN ATL61-RELATED-RELATED"/>
    <property type="match status" value="1"/>
</dbReference>